<dbReference type="Gene3D" id="3.40.50.2300">
    <property type="match status" value="1"/>
</dbReference>
<name>A0ABR7DAB3_9CLOT</name>
<evidence type="ECO:0000256" key="6">
    <source>
        <dbReference type="ARBA" id="ARBA00022777"/>
    </source>
</evidence>
<keyword evidence="4" id="KW-0808">Transferase</keyword>
<dbReference type="Proteomes" id="UP000596929">
    <property type="component" value="Unassembled WGS sequence"/>
</dbReference>
<dbReference type="EMBL" id="JACOOO010000007">
    <property type="protein sequence ID" value="MBC5628334.1"/>
    <property type="molecule type" value="Genomic_DNA"/>
</dbReference>
<keyword evidence="2" id="KW-0597">Phosphoprotein</keyword>
<evidence type="ECO:0000256" key="1">
    <source>
        <dbReference type="ARBA" id="ARBA00022448"/>
    </source>
</evidence>
<evidence type="ECO:0000256" key="4">
    <source>
        <dbReference type="ARBA" id="ARBA00022679"/>
    </source>
</evidence>
<protein>
    <submittedName>
        <fullName evidence="9">PTS sugar transporter subunit IIB</fullName>
    </submittedName>
</protein>
<evidence type="ECO:0000313" key="10">
    <source>
        <dbReference type="Proteomes" id="UP000596929"/>
    </source>
</evidence>
<dbReference type="PANTHER" id="PTHR34581">
    <property type="entry name" value="PTS SYSTEM N,N'-DIACETYLCHITOBIOSE-SPECIFIC EIIB COMPONENT"/>
    <property type="match status" value="1"/>
</dbReference>
<dbReference type="PROSITE" id="PS51100">
    <property type="entry name" value="PTS_EIIB_TYPE_3"/>
    <property type="match status" value="1"/>
</dbReference>
<feature type="modified residue" description="Phosphocysteine; by EIIA" evidence="7">
    <location>
        <position position="7"/>
    </location>
</feature>
<evidence type="ECO:0000256" key="7">
    <source>
        <dbReference type="PROSITE-ProRule" id="PRU00423"/>
    </source>
</evidence>
<evidence type="ECO:0000313" key="9">
    <source>
        <dbReference type="EMBL" id="MBC5628334.1"/>
    </source>
</evidence>
<dbReference type="Pfam" id="PF02302">
    <property type="entry name" value="PTS_IIB"/>
    <property type="match status" value="1"/>
</dbReference>
<dbReference type="InterPro" id="IPR003501">
    <property type="entry name" value="PTS_EIIB_2/3"/>
</dbReference>
<dbReference type="RefSeq" id="WP_032118208.1">
    <property type="nucleotide sequence ID" value="NZ_JACOOO010000007.1"/>
</dbReference>
<proteinExistence type="predicted"/>
<keyword evidence="1" id="KW-0813">Transport</keyword>
<keyword evidence="10" id="KW-1185">Reference proteome</keyword>
<evidence type="ECO:0000256" key="3">
    <source>
        <dbReference type="ARBA" id="ARBA00022597"/>
    </source>
</evidence>
<keyword evidence="3 9" id="KW-0762">Sugar transport</keyword>
<keyword evidence="5" id="KW-0598">Phosphotransferase system</keyword>
<dbReference type="SUPFAM" id="SSF52794">
    <property type="entry name" value="PTS system IIB component-like"/>
    <property type="match status" value="1"/>
</dbReference>
<dbReference type="InterPro" id="IPR051819">
    <property type="entry name" value="PTS_sugar-specific_EIIB"/>
</dbReference>
<reference evidence="9 10" key="1">
    <citation type="submission" date="2020-08" db="EMBL/GenBank/DDBJ databases">
        <title>Genome public.</title>
        <authorList>
            <person name="Liu C."/>
            <person name="Sun Q."/>
        </authorList>
    </citation>
    <scope>NUCLEOTIDE SEQUENCE [LARGE SCALE GENOMIC DNA]</scope>
    <source>
        <strain evidence="9 10">NSJ-6</strain>
    </source>
</reference>
<dbReference type="PANTHER" id="PTHR34581:SF2">
    <property type="entry name" value="PTS SYSTEM N,N'-DIACETYLCHITOBIOSE-SPECIFIC EIIB COMPONENT"/>
    <property type="match status" value="1"/>
</dbReference>
<comment type="caution">
    <text evidence="9">The sequence shown here is derived from an EMBL/GenBank/DDBJ whole genome shotgun (WGS) entry which is preliminary data.</text>
</comment>
<feature type="domain" description="PTS EIIB type-3" evidence="8">
    <location>
        <begin position="1"/>
        <end position="101"/>
    </location>
</feature>
<keyword evidence="6" id="KW-0418">Kinase</keyword>
<sequence length="101" mass="11370">MKIILVCSIGMSSGELVKKMKRISDERKLDLDIKGIGYTDIIDEIDGADVILLGPQVKYLLRKVVEIAEPMDIPVEIINHLTYGMRNAEKVIDFAINIIKK</sequence>
<evidence type="ECO:0000256" key="2">
    <source>
        <dbReference type="ARBA" id="ARBA00022553"/>
    </source>
</evidence>
<evidence type="ECO:0000259" key="8">
    <source>
        <dbReference type="PROSITE" id="PS51100"/>
    </source>
</evidence>
<evidence type="ECO:0000256" key="5">
    <source>
        <dbReference type="ARBA" id="ARBA00022683"/>
    </source>
</evidence>
<dbReference type="CDD" id="cd05564">
    <property type="entry name" value="PTS_IIB_chitobiose_lichenan"/>
    <property type="match status" value="1"/>
</dbReference>
<dbReference type="InterPro" id="IPR036095">
    <property type="entry name" value="PTS_EIIB-like_sf"/>
</dbReference>
<accession>A0ABR7DAB3</accession>
<dbReference type="InterPro" id="IPR013012">
    <property type="entry name" value="PTS_EIIB_3"/>
</dbReference>
<organism evidence="9 10">
    <name type="scientific">Clostridium hominis</name>
    <dbReference type="NCBI Taxonomy" id="2763036"/>
    <lineage>
        <taxon>Bacteria</taxon>
        <taxon>Bacillati</taxon>
        <taxon>Bacillota</taxon>
        <taxon>Clostridia</taxon>
        <taxon>Eubacteriales</taxon>
        <taxon>Clostridiaceae</taxon>
        <taxon>Clostridium</taxon>
    </lineage>
</organism>
<gene>
    <name evidence="9" type="ORF">H8S20_05435</name>
</gene>